<dbReference type="EMBL" id="SNQI01000002">
    <property type="protein sequence ID" value="TEW74938.1"/>
    <property type="molecule type" value="Genomic_DNA"/>
</dbReference>
<dbReference type="Proteomes" id="UP000298517">
    <property type="component" value="Unassembled WGS sequence"/>
</dbReference>
<evidence type="ECO:0000256" key="1">
    <source>
        <dbReference type="SAM" id="Phobius"/>
    </source>
</evidence>
<protein>
    <submittedName>
        <fullName evidence="3">AraC family transcriptional regulator</fullName>
    </submittedName>
</protein>
<keyword evidence="1" id="KW-1133">Transmembrane helix</keyword>
<dbReference type="InterPro" id="IPR011256">
    <property type="entry name" value="Reg_factor_effector_dom_sf"/>
</dbReference>
<keyword evidence="4" id="KW-1185">Reference proteome</keyword>
<keyword evidence="1" id="KW-0472">Membrane</keyword>
<organism evidence="3 4">
    <name type="scientific">Gramella jeungdoensis</name>
    <dbReference type="NCBI Taxonomy" id="708091"/>
    <lineage>
        <taxon>Bacteria</taxon>
        <taxon>Pseudomonadati</taxon>
        <taxon>Bacteroidota</taxon>
        <taxon>Flavobacteriia</taxon>
        <taxon>Flavobacteriales</taxon>
        <taxon>Flavobacteriaceae</taxon>
        <taxon>Christiangramia</taxon>
    </lineage>
</organism>
<keyword evidence="1" id="KW-0812">Transmembrane</keyword>
<feature type="transmembrane region" description="Helical" evidence="1">
    <location>
        <begin position="6"/>
        <end position="25"/>
    </location>
</feature>
<dbReference type="InterPro" id="IPR010499">
    <property type="entry name" value="AraC_E-bd"/>
</dbReference>
<dbReference type="OrthoDB" id="9807923at2"/>
<dbReference type="SMART" id="SM00871">
    <property type="entry name" value="AraC_E_bind"/>
    <property type="match status" value="1"/>
</dbReference>
<dbReference type="Gene3D" id="3.20.80.10">
    <property type="entry name" value="Regulatory factor, effector binding domain"/>
    <property type="match status" value="1"/>
</dbReference>
<dbReference type="Pfam" id="PF14526">
    <property type="entry name" value="Cass2"/>
    <property type="match status" value="1"/>
</dbReference>
<gene>
    <name evidence="3" type="ORF">E2488_05275</name>
</gene>
<sequence length="336" mass="38120">MKFLKYFILFLLIVSIGAAIYIATLNGKYDIKSSRVIKAPAALIFENINNLKNWQHWGPWYEIDPTIVASYPEITSGVGASYSWTGKDGTGSIKTVSLVPNKGLIQQIDFGTGSTPEVYWDITETELGNKVTWGMRGESSFTEKAYWLTQGGIEKNMIPIYKRGLKLLEQHIFSEMNKHSFKIIGEVDYGGGFYMYQSTSCKIEDVNKKMKKMFESVINYMDKNSIEASGKPFLLTHNWDEMNNTTMFSTCVPVKERVITTGNVLTGFLEPQKTFKTIFYGSYQYSSKAWEAAYKELANQGFTTLENSEPFEVYTVGSNDNPNPAKWVTEIYIPIN</sequence>
<feature type="domain" description="AraC effector-binding" evidence="2">
    <location>
        <begin position="182"/>
        <end position="336"/>
    </location>
</feature>
<dbReference type="Gene3D" id="3.30.530.20">
    <property type="match status" value="1"/>
</dbReference>
<evidence type="ECO:0000313" key="3">
    <source>
        <dbReference type="EMBL" id="TEW74938.1"/>
    </source>
</evidence>
<proteinExistence type="predicted"/>
<evidence type="ECO:0000313" key="4">
    <source>
        <dbReference type="Proteomes" id="UP000298517"/>
    </source>
</evidence>
<dbReference type="SUPFAM" id="SSF55961">
    <property type="entry name" value="Bet v1-like"/>
    <property type="match status" value="1"/>
</dbReference>
<dbReference type="InterPro" id="IPR023393">
    <property type="entry name" value="START-like_dom_sf"/>
</dbReference>
<dbReference type="InterPro" id="IPR029441">
    <property type="entry name" value="Cass2"/>
</dbReference>
<dbReference type="CDD" id="cd07818">
    <property type="entry name" value="SRPBCC_1"/>
    <property type="match status" value="1"/>
</dbReference>
<dbReference type="RefSeq" id="WP_134247308.1">
    <property type="nucleotide sequence ID" value="NZ_SNQI01000002.1"/>
</dbReference>
<reference evidence="3 4" key="1">
    <citation type="journal article" date="2011" name="J. Microbiol.">
        <title>Gramella jeungdoensis sp. nov., isolated from a solar saltern in Korea.</title>
        <authorList>
            <person name="Joung Y."/>
            <person name="Kim H."/>
            <person name="Jang T."/>
            <person name="Ahn T.S."/>
            <person name="Joh K."/>
        </authorList>
    </citation>
    <scope>NUCLEOTIDE SEQUENCE [LARGE SCALE GENOMIC DNA]</scope>
    <source>
        <strain evidence="3 4">KCTC 23123</strain>
    </source>
</reference>
<comment type="caution">
    <text evidence="3">The sequence shown here is derived from an EMBL/GenBank/DDBJ whole genome shotgun (WGS) entry which is preliminary data.</text>
</comment>
<accession>A0A4Y8ASV9</accession>
<dbReference type="SUPFAM" id="SSF55136">
    <property type="entry name" value="Probable bacterial effector-binding domain"/>
    <property type="match status" value="1"/>
</dbReference>
<name>A0A4Y8ASV9_9FLAO</name>
<dbReference type="AlphaFoldDB" id="A0A4Y8ASV9"/>
<evidence type="ECO:0000259" key="2">
    <source>
        <dbReference type="SMART" id="SM00871"/>
    </source>
</evidence>